<keyword evidence="1" id="KW-0812">Transmembrane</keyword>
<dbReference type="AlphaFoldDB" id="A0A7T4UR19"/>
<evidence type="ECO:0000313" key="3">
    <source>
        <dbReference type="Proteomes" id="UP000596063"/>
    </source>
</evidence>
<dbReference type="NCBIfam" id="TIGR00697">
    <property type="entry name" value="queuosine precursor transporter"/>
    <property type="match status" value="1"/>
</dbReference>
<comment type="subcellular location">
    <subcellularLocation>
        <location evidence="1">Cell inner membrane</location>
        <topology evidence="1">Multi-pass membrane protein</topology>
    </subcellularLocation>
</comment>
<evidence type="ECO:0000313" key="2">
    <source>
        <dbReference type="EMBL" id="QQD19353.1"/>
    </source>
</evidence>
<dbReference type="PANTHER" id="PTHR34300">
    <property type="entry name" value="QUEUOSINE PRECURSOR TRANSPORTER-RELATED"/>
    <property type="match status" value="1"/>
</dbReference>
<reference evidence="2 3" key="1">
    <citation type="submission" date="2020-12" db="EMBL/GenBank/DDBJ databases">
        <authorList>
            <person name="Shan Y."/>
        </authorList>
    </citation>
    <scope>NUCLEOTIDE SEQUENCE [LARGE SCALE GENOMIC DNA]</scope>
    <source>
        <strain evidence="3">csc3.9</strain>
    </source>
</reference>
<gene>
    <name evidence="2" type="ORF">I6N98_05725</name>
</gene>
<dbReference type="HAMAP" id="MF_02088">
    <property type="entry name" value="Q_prec_transport"/>
    <property type="match status" value="1"/>
</dbReference>
<dbReference type="PANTHER" id="PTHR34300:SF2">
    <property type="entry name" value="QUEUOSINE PRECURSOR TRANSPORTER-RELATED"/>
    <property type="match status" value="1"/>
</dbReference>
<feature type="transmembrane region" description="Helical" evidence="1">
    <location>
        <begin position="233"/>
        <end position="256"/>
    </location>
</feature>
<dbReference type="Proteomes" id="UP000596063">
    <property type="component" value="Chromosome"/>
</dbReference>
<protein>
    <recommendedName>
        <fullName evidence="1">Probable queuosine precursor transporter</fullName>
        <shortName evidence="1">Q precursor transporter</shortName>
    </recommendedName>
</protein>
<keyword evidence="1" id="KW-0813">Transport</keyword>
<proteinExistence type="inferred from homology"/>
<feature type="transmembrane region" description="Helical" evidence="1">
    <location>
        <begin position="186"/>
        <end position="213"/>
    </location>
</feature>
<keyword evidence="1" id="KW-1133">Transmembrane helix</keyword>
<dbReference type="RefSeq" id="WP_198570838.1">
    <property type="nucleotide sequence ID" value="NZ_CP066167.1"/>
</dbReference>
<dbReference type="Pfam" id="PF02592">
    <property type="entry name" value="Vut_1"/>
    <property type="match status" value="1"/>
</dbReference>
<dbReference type="KEGG" id="snan:I6N98_05725"/>
<sequence>MIDDIVDKRSIKLFIILGGFFVANALIAEFIGVKIFSLERSLGMEPLSLNLLGVDNLAFNLTAGVLLWPVVFVLTDIINEYYGQRGVRLLSYLAVALILYAFVMFYVGIHLTPADFWPQSHIDPSLPETSQQAIRDKVSDYDYAYKLVFGQGLWIIIGSLVAFLIGQLIDVAVFHRVKQATGERFIWLRATGSTLVSQFIDSFVVLFIAFYLGADWGLSLVLAIGVVNYIYKFTMALVLTPVIYGAHALIEGYLGAELAADMKRRAAA</sequence>
<accession>A0A7T4UR19</accession>
<keyword evidence="1" id="KW-0472">Membrane</keyword>
<evidence type="ECO:0000256" key="1">
    <source>
        <dbReference type="HAMAP-Rule" id="MF_02088"/>
    </source>
</evidence>
<name>A0A7T4UR19_9GAMM</name>
<comment type="similarity">
    <text evidence="1">Belongs to the vitamin uptake transporter (VUT/ECF) (TC 2.A.88) family. Q precursor transporter subfamily.</text>
</comment>
<feature type="transmembrane region" description="Helical" evidence="1">
    <location>
        <begin position="57"/>
        <end position="77"/>
    </location>
</feature>
<comment type="function">
    <text evidence="1">Involved in the import of queuosine (Q) precursors, required for Q precursor salvage.</text>
</comment>
<dbReference type="GO" id="GO:0005886">
    <property type="term" value="C:plasma membrane"/>
    <property type="evidence" value="ECO:0007669"/>
    <property type="project" value="UniProtKB-SubCell"/>
</dbReference>
<feature type="transmembrane region" description="Helical" evidence="1">
    <location>
        <begin position="12"/>
        <end position="37"/>
    </location>
</feature>
<feature type="transmembrane region" description="Helical" evidence="1">
    <location>
        <begin position="89"/>
        <end position="109"/>
    </location>
</feature>
<keyword evidence="3" id="KW-1185">Reference proteome</keyword>
<dbReference type="EMBL" id="CP066167">
    <property type="protein sequence ID" value="QQD19353.1"/>
    <property type="molecule type" value="Genomic_DNA"/>
</dbReference>
<dbReference type="InterPro" id="IPR003744">
    <property type="entry name" value="YhhQ"/>
</dbReference>
<feature type="transmembrane region" description="Helical" evidence="1">
    <location>
        <begin position="153"/>
        <end position="174"/>
    </location>
</feature>
<keyword evidence="1" id="KW-1003">Cell membrane</keyword>
<organism evidence="2 3">
    <name type="scientific">Spongiibacter nanhainus</name>
    <dbReference type="NCBI Taxonomy" id="2794344"/>
    <lineage>
        <taxon>Bacteria</taxon>
        <taxon>Pseudomonadati</taxon>
        <taxon>Pseudomonadota</taxon>
        <taxon>Gammaproteobacteria</taxon>
        <taxon>Cellvibrionales</taxon>
        <taxon>Spongiibacteraceae</taxon>
        <taxon>Spongiibacter</taxon>
    </lineage>
</organism>
<dbReference type="GO" id="GO:0022857">
    <property type="term" value="F:transmembrane transporter activity"/>
    <property type="evidence" value="ECO:0007669"/>
    <property type="project" value="UniProtKB-UniRule"/>
</dbReference>
<keyword evidence="1" id="KW-0997">Cell inner membrane</keyword>